<dbReference type="GO" id="GO:0004497">
    <property type="term" value="F:monooxygenase activity"/>
    <property type="evidence" value="ECO:0007669"/>
    <property type="project" value="UniProtKB-KW"/>
</dbReference>
<dbReference type="InterPro" id="IPR002401">
    <property type="entry name" value="Cyt_P450_E_grp-I"/>
</dbReference>
<evidence type="ECO:0000256" key="8">
    <source>
        <dbReference type="PIRSR" id="PIRSR602401-1"/>
    </source>
</evidence>
<comment type="similarity">
    <text evidence="2 9">Belongs to the cytochrome P450 family.</text>
</comment>
<dbReference type="InterPro" id="IPR001128">
    <property type="entry name" value="Cyt_P450"/>
</dbReference>
<evidence type="ECO:0000256" key="5">
    <source>
        <dbReference type="ARBA" id="ARBA00023002"/>
    </source>
</evidence>
<sequence length="529" mass="61504">MFLKVFARHGRKGIRQNIKILRAYSTAIKSSYPALVDNSYVSSLQQEWHQAKRFTDIPGPTKLQMLRGFMRGGDFHGKSFEKVLRLCRQRYGDIYLLPGMFGQHANLISFDLDDHKKVFRTEGQYPIRPGNELMFEYRLSRKDDLYDDDNLGVAGNGPQWSRFRHAVNPILMQPRNARLYIEPTQKNNEDFIRRIRFIRNPDSLEVPHDFLQEIKRLAFESVAIIALDKELGLVRHEDSLPEAQDLFHNMHSFTTAFYDLGIKPSIYRYIKTPTFKRFENSMEFITNICRKYVDETLQRIEQRGEKSGERSVLEKLVKIDRKIATIMAVDILLFGVEPTSSIMSGVLLCVATNPEKQQKLRKEILTKVGKTSAFTIENMNNLPYLRACIKEAIRIYPLVFGNIRATGMDLCLSGYQIPKGTKIFLTSSLLLQEDKYFPNPKEFLPERWLRSHTSDTTDNATNPFVYLPFGFGPRSCVGKRIVELQLEITLAHLVRNFEMEYNYSTENAFENYFVNTCVIPLKFKFKDLF</sequence>
<evidence type="ECO:0008006" key="12">
    <source>
        <dbReference type="Google" id="ProtNLM"/>
    </source>
</evidence>
<dbReference type="AlphaFoldDB" id="A0A1I8NZB8"/>
<keyword evidence="7 9" id="KW-0503">Monooxygenase</keyword>
<dbReference type="SUPFAM" id="SSF48264">
    <property type="entry name" value="Cytochrome P450"/>
    <property type="match status" value="1"/>
</dbReference>
<dbReference type="STRING" id="35570.A0A1I8NZB8"/>
<proteinExistence type="inferred from homology"/>
<dbReference type="GO" id="GO:0016705">
    <property type="term" value="F:oxidoreductase activity, acting on paired donors, with incorporation or reduction of molecular oxygen"/>
    <property type="evidence" value="ECO:0007669"/>
    <property type="project" value="InterPro"/>
</dbReference>
<dbReference type="OrthoDB" id="3945418at2759"/>
<evidence type="ECO:0000256" key="4">
    <source>
        <dbReference type="ARBA" id="ARBA00022723"/>
    </source>
</evidence>
<dbReference type="Pfam" id="PF00067">
    <property type="entry name" value="p450"/>
    <property type="match status" value="1"/>
</dbReference>
<organism evidence="10 11">
    <name type="scientific">Stomoxys calcitrans</name>
    <name type="common">Stable fly</name>
    <name type="synonym">Conops calcitrans</name>
    <dbReference type="NCBI Taxonomy" id="35570"/>
    <lineage>
        <taxon>Eukaryota</taxon>
        <taxon>Metazoa</taxon>
        <taxon>Ecdysozoa</taxon>
        <taxon>Arthropoda</taxon>
        <taxon>Hexapoda</taxon>
        <taxon>Insecta</taxon>
        <taxon>Pterygota</taxon>
        <taxon>Neoptera</taxon>
        <taxon>Endopterygota</taxon>
        <taxon>Diptera</taxon>
        <taxon>Brachycera</taxon>
        <taxon>Muscomorpha</taxon>
        <taxon>Muscoidea</taxon>
        <taxon>Muscidae</taxon>
        <taxon>Stomoxys</taxon>
    </lineage>
</organism>
<dbReference type="InterPro" id="IPR050479">
    <property type="entry name" value="CYP11_CYP27_families"/>
</dbReference>
<dbReference type="CDD" id="cd11054">
    <property type="entry name" value="CYP24A1-like"/>
    <property type="match status" value="1"/>
</dbReference>
<keyword evidence="3 8" id="KW-0349">Heme</keyword>
<keyword evidence="6 8" id="KW-0408">Iron</keyword>
<keyword evidence="5 9" id="KW-0560">Oxidoreductase</keyword>
<evidence type="ECO:0000256" key="6">
    <source>
        <dbReference type="ARBA" id="ARBA00023004"/>
    </source>
</evidence>
<dbReference type="PANTHER" id="PTHR24279">
    <property type="entry name" value="CYTOCHROME P450"/>
    <property type="match status" value="1"/>
</dbReference>
<keyword evidence="11" id="KW-1185">Reference proteome</keyword>
<name>A0A1I8NZB8_STOCA</name>
<dbReference type="InterPro" id="IPR017972">
    <property type="entry name" value="Cyt_P450_CS"/>
</dbReference>
<gene>
    <name evidence="10" type="primary">106087996</name>
</gene>
<reference evidence="10" key="1">
    <citation type="submission" date="2020-05" db="UniProtKB">
        <authorList>
            <consortium name="EnsemblMetazoa"/>
        </authorList>
    </citation>
    <scope>IDENTIFICATION</scope>
    <source>
        <strain evidence="10">USDA</strain>
    </source>
</reference>
<dbReference type="FunFam" id="1.10.630.10:FF:000006">
    <property type="entry name" value="Cytochrome P450 302a1, mitochondrial"/>
    <property type="match status" value="1"/>
</dbReference>
<feature type="binding site" description="axial binding residue" evidence="8">
    <location>
        <position position="476"/>
    </location>
    <ligand>
        <name>heme</name>
        <dbReference type="ChEBI" id="CHEBI:30413"/>
    </ligand>
    <ligandPart>
        <name>Fe</name>
        <dbReference type="ChEBI" id="CHEBI:18248"/>
    </ligandPart>
</feature>
<dbReference type="PRINTS" id="PR00463">
    <property type="entry name" value="EP450I"/>
</dbReference>
<evidence type="ECO:0000256" key="2">
    <source>
        <dbReference type="ARBA" id="ARBA00010617"/>
    </source>
</evidence>
<protein>
    <recommendedName>
        <fullName evidence="12">Cytochrome P450</fullName>
    </recommendedName>
</protein>
<dbReference type="Gene3D" id="1.10.630.10">
    <property type="entry name" value="Cytochrome P450"/>
    <property type="match status" value="1"/>
</dbReference>
<evidence type="ECO:0000256" key="3">
    <source>
        <dbReference type="ARBA" id="ARBA00022617"/>
    </source>
</evidence>
<evidence type="ECO:0000256" key="1">
    <source>
        <dbReference type="ARBA" id="ARBA00001971"/>
    </source>
</evidence>
<comment type="cofactor">
    <cofactor evidence="1 8">
        <name>heme</name>
        <dbReference type="ChEBI" id="CHEBI:30413"/>
    </cofactor>
</comment>
<evidence type="ECO:0000256" key="7">
    <source>
        <dbReference type="ARBA" id="ARBA00023033"/>
    </source>
</evidence>
<dbReference type="GO" id="GO:0020037">
    <property type="term" value="F:heme binding"/>
    <property type="evidence" value="ECO:0007669"/>
    <property type="project" value="InterPro"/>
</dbReference>
<dbReference type="VEuPathDB" id="VectorBase:SCAU003418"/>
<dbReference type="EnsemblMetazoa" id="SCAU003418-RA">
    <property type="protein sequence ID" value="SCAU003418-PA"/>
    <property type="gene ID" value="SCAU003418"/>
</dbReference>
<dbReference type="GO" id="GO:0005506">
    <property type="term" value="F:iron ion binding"/>
    <property type="evidence" value="ECO:0007669"/>
    <property type="project" value="InterPro"/>
</dbReference>
<accession>A0A1I8NZB8</accession>
<evidence type="ECO:0000313" key="10">
    <source>
        <dbReference type="EnsemblMetazoa" id="SCAU003418-PA"/>
    </source>
</evidence>
<dbReference type="PANTHER" id="PTHR24279:SF120">
    <property type="entry name" value="CYTOCHROME P450"/>
    <property type="match status" value="1"/>
</dbReference>
<evidence type="ECO:0000313" key="11">
    <source>
        <dbReference type="Proteomes" id="UP000095300"/>
    </source>
</evidence>
<dbReference type="PROSITE" id="PS00086">
    <property type="entry name" value="CYTOCHROME_P450"/>
    <property type="match status" value="1"/>
</dbReference>
<dbReference type="PRINTS" id="PR00385">
    <property type="entry name" value="P450"/>
</dbReference>
<keyword evidence="4 8" id="KW-0479">Metal-binding</keyword>
<evidence type="ECO:0000256" key="9">
    <source>
        <dbReference type="RuleBase" id="RU000461"/>
    </source>
</evidence>
<dbReference type="Proteomes" id="UP000095300">
    <property type="component" value="Unassembled WGS sequence"/>
</dbReference>
<dbReference type="InterPro" id="IPR036396">
    <property type="entry name" value="Cyt_P450_sf"/>
</dbReference>